<proteinExistence type="predicted"/>
<keyword evidence="1" id="KW-1185">Reference proteome</keyword>
<evidence type="ECO:0000313" key="1">
    <source>
        <dbReference type="Proteomes" id="UP000887578"/>
    </source>
</evidence>
<name>A0A914PQB5_9BILA</name>
<dbReference type="Proteomes" id="UP000887578">
    <property type="component" value="Unplaced"/>
</dbReference>
<protein>
    <submittedName>
        <fullName evidence="2">Uncharacterized protein</fullName>
    </submittedName>
</protein>
<reference evidence="2" key="1">
    <citation type="submission" date="2022-11" db="UniProtKB">
        <authorList>
            <consortium name="WormBaseParasite"/>
        </authorList>
    </citation>
    <scope>IDENTIFICATION</scope>
</reference>
<sequence>MEAVSRKQLFIKARKADLTNAILSLEFFSYLLSPITKVLNCYKLTLTSNITFTEILKKLPNLEDLSFMDTNVDIRNEWVEDLKIYGKNIIKLKIETNSFNFNAKELAEIIKVSV</sequence>
<organism evidence="1 2">
    <name type="scientific">Panagrolaimus davidi</name>
    <dbReference type="NCBI Taxonomy" id="227884"/>
    <lineage>
        <taxon>Eukaryota</taxon>
        <taxon>Metazoa</taxon>
        <taxon>Ecdysozoa</taxon>
        <taxon>Nematoda</taxon>
        <taxon>Chromadorea</taxon>
        <taxon>Rhabditida</taxon>
        <taxon>Tylenchina</taxon>
        <taxon>Panagrolaimomorpha</taxon>
        <taxon>Panagrolaimoidea</taxon>
        <taxon>Panagrolaimidae</taxon>
        <taxon>Panagrolaimus</taxon>
    </lineage>
</organism>
<evidence type="ECO:0000313" key="2">
    <source>
        <dbReference type="WBParaSite" id="PDA_v2.g17027.t1"/>
    </source>
</evidence>
<accession>A0A914PQB5</accession>
<dbReference type="WBParaSite" id="PDA_v2.g17027.t1">
    <property type="protein sequence ID" value="PDA_v2.g17027.t1"/>
    <property type="gene ID" value="PDA_v2.g17027"/>
</dbReference>
<dbReference type="AlphaFoldDB" id="A0A914PQB5"/>